<gene>
    <name evidence="2" type="ORF">TNCT_613941</name>
</gene>
<protein>
    <submittedName>
        <fullName evidence="2">Uncharacterized protein</fullName>
    </submittedName>
</protein>
<dbReference type="AlphaFoldDB" id="A0A8X6LC50"/>
<evidence type="ECO:0000313" key="2">
    <source>
        <dbReference type="EMBL" id="GFR03117.1"/>
    </source>
</evidence>
<evidence type="ECO:0000256" key="1">
    <source>
        <dbReference type="SAM" id="MobiDB-lite"/>
    </source>
</evidence>
<reference evidence="2" key="1">
    <citation type="submission" date="2020-07" db="EMBL/GenBank/DDBJ databases">
        <title>Multicomponent nature underlies the extraordinary mechanical properties of spider dragline silk.</title>
        <authorList>
            <person name="Kono N."/>
            <person name="Nakamura H."/>
            <person name="Mori M."/>
            <person name="Yoshida Y."/>
            <person name="Ohtoshi R."/>
            <person name="Malay A.D."/>
            <person name="Moran D.A.P."/>
            <person name="Tomita M."/>
            <person name="Numata K."/>
            <person name="Arakawa K."/>
        </authorList>
    </citation>
    <scope>NUCLEOTIDE SEQUENCE</scope>
</reference>
<dbReference type="Proteomes" id="UP000887116">
    <property type="component" value="Unassembled WGS sequence"/>
</dbReference>
<evidence type="ECO:0000313" key="3">
    <source>
        <dbReference type="Proteomes" id="UP000887116"/>
    </source>
</evidence>
<accession>A0A8X6LC50</accession>
<proteinExistence type="predicted"/>
<organism evidence="2 3">
    <name type="scientific">Trichonephila clavata</name>
    <name type="common">Joro spider</name>
    <name type="synonym">Nephila clavata</name>
    <dbReference type="NCBI Taxonomy" id="2740835"/>
    <lineage>
        <taxon>Eukaryota</taxon>
        <taxon>Metazoa</taxon>
        <taxon>Ecdysozoa</taxon>
        <taxon>Arthropoda</taxon>
        <taxon>Chelicerata</taxon>
        <taxon>Arachnida</taxon>
        <taxon>Araneae</taxon>
        <taxon>Araneomorphae</taxon>
        <taxon>Entelegynae</taxon>
        <taxon>Araneoidea</taxon>
        <taxon>Nephilidae</taxon>
        <taxon>Trichonephila</taxon>
    </lineage>
</organism>
<name>A0A8X6LC50_TRICU</name>
<sequence length="67" mass="7386">MREDPMRTTEDNSSPTHREDDPANGKTIISFRSLLPSSRSSNLSILESCHCGGVTHPWIVILPKPLG</sequence>
<comment type="caution">
    <text evidence="2">The sequence shown here is derived from an EMBL/GenBank/DDBJ whole genome shotgun (WGS) entry which is preliminary data.</text>
</comment>
<keyword evidence="3" id="KW-1185">Reference proteome</keyword>
<dbReference type="EMBL" id="BMAO01005681">
    <property type="protein sequence ID" value="GFR03117.1"/>
    <property type="molecule type" value="Genomic_DNA"/>
</dbReference>
<feature type="compositionally biased region" description="Basic and acidic residues" evidence="1">
    <location>
        <begin position="1"/>
        <end position="23"/>
    </location>
</feature>
<feature type="region of interest" description="Disordered" evidence="1">
    <location>
        <begin position="1"/>
        <end position="25"/>
    </location>
</feature>